<gene>
    <name evidence="1" type="ORF">GH266_01055</name>
</gene>
<proteinExistence type="predicted"/>
<evidence type="ECO:0000313" key="2">
    <source>
        <dbReference type="Proteomes" id="UP000435648"/>
    </source>
</evidence>
<dbReference type="AlphaFoldDB" id="A0A857C319"/>
<protein>
    <recommendedName>
        <fullName evidence="3">Acyl carrier protein</fullName>
    </recommendedName>
</protein>
<dbReference type="RefSeq" id="WP_158192240.1">
    <property type="nucleotide sequence ID" value="NZ_CP046908.1"/>
</dbReference>
<sequence length="86" mass="9317">MTEMQREIAEVVLKATRSKLAVEDLAGKDLVGMLAISSVDALEILISIEIAFGIEVRDEDLGSGLVENLQTLEAYVIARRDALSQA</sequence>
<reference evidence="1 2" key="1">
    <citation type="submission" date="2019-12" db="EMBL/GenBank/DDBJ databases">
        <title>The genome of Stappia indica PHM037.</title>
        <authorList>
            <person name="Kacar D."/>
            <person name="Galan B."/>
            <person name="Canedo L."/>
            <person name="Rodriguez P."/>
            <person name="de la Calle F."/>
            <person name="Garcia J.L."/>
        </authorList>
    </citation>
    <scope>NUCLEOTIDE SEQUENCE [LARGE SCALE GENOMIC DNA]</scope>
    <source>
        <strain evidence="1 2">PHM037</strain>
    </source>
</reference>
<evidence type="ECO:0000313" key="1">
    <source>
        <dbReference type="EMBL" id="QGZ33215.1"/>
    </source>
</evidence>
<dbReference type="SUPFAM" id="SSF47336">
    <property type="entry name" value="ACP-like"/>
    <property type="match status" value="1"/>
</dbReference>
<dbReference type="Gene3D" id="1.10.1200.10">
    <property type="entry name" value="ACP-like"/>
    <property type="match status" value="1"/>
</dbReference>
<accession>A0A857C319</accession>
<dbReference type="KEGG" id="siw:GH266_01055"/>
<name>A0A857C319_9HYPH</name>
<dbReference type="InterPro" id="IPR036736">
    <property type="entry name" value="ACP-like_sf"/>
</dbReference>
<evidence type="ECO:0008006" key="3">
    <source>
        <dbReference type="Google" id="ProtNLM"/>
    </source>
</evidence>
<dbReference type="Proteomes" id="UP000435648">
    <property type="component" value="Chromosome"/>
</dbReference>
<organism evidence="1 2">
    <name type="scientific">Stappia indica</name>
    <dbReference type="NCBI Taxonomy" id="538381"/>
    <lineage>
        <taxon>Bacteria</taxon>
        <taxon>Pseudomonadati</taxon>
        <taxon>Pseudomonadota</taxon>
        <taxon>Alphaproteobacteria</taxon>
        <taxon>Hyphomicrobiales</taxon>
        <taxon>Stappiaceae</taxon>
        <taxon>Stappia</taxon>
    </lineage>
</organism>
<dbReference type="EMBL" id="CP046908">
    <property type="protein sequence ID" value="QGZ33215.1"/>
    <property type="molecule type" value="Genomic_DNA"/>
</dbReference>